<evidence type="ECO:0000313" key="1">
    <source>
        <dbReference type="EMBL" id="AAL64751.1"/>
    </source>
</evidence>
<accession>Q8ZTL0</accession>
<protein>
    <submittedName>
        <fullName evidence="1">Uncharacterized protein</fullName>
    </submittedName>
</protein>
<dbReference type="SUPFAM" id="SSF52540">
    <property type="entry name" value="P-loop containing nucleoside triphosphate hydrolases"/>
    <property type="match status" value="1"/>
</dbReference>
<sequence length="422" mass="45875">MWAHKVAANSREEFVSVLLSRKFFGLDLSRGVVLLERRADHPFVPLGKERRLRVCRGSPPLPAAAWRVNGERPLTFKSGLGVGIYWFEQLGLFKRGREWAVASSCKNRPPFFGWERVAGWAVAELLREAPYWRFWPPLKGPVEGHLLIAGSSGSGKTTFLKRYLSWVGKWYVVDLTEEGEYVGLAATVEGSVDLASLNAEEQALLYSLGVAATVGAREAAVSAVQLGALKLLARRGLGLDGLLEELRTAGDIPQLTREVLFTKLSAACEGFENGRCRPHPALTKDVDLPPPPAVIRVSPSNLLVAAIVAHGVLAKLLKRGGVFVAVDEYHKIAPRLPVEDPVERALREGRHRGVALAVATQNPLDVKESLASVVGNYVFFNLAGPAARFAAEVLNVPQWAVESLKPGEYLAKLRHGPAAGAV</sequence>
<dbReference type="AlphaFoldDB" id="Q8ZTL0"/>
<dbReference type="RefSeq" id="WP_011009219.1">
    <property type="nucleotide sequence ID" value="NC_003364.1"/>
</dbReference>
<dbReference type="STRING" id="178306.PAE3204"/>
<reference evidence="1 2" key="1">
    <citation type="journal article" date="2002" name="Proc. Natl. Acad. Sci. U.S.A.">
        <title>Genome sequence of the hyperthermophilic crenarchaeon Pyrobaculum aerophilum.</title>
        <authorList>
            <person name="Fitz-Gibbon S.T."/>
            <person name="Ladner H."/>
            <person name="Kim U.J."/>
            <person name="Stetter K.O."/>
            <person name="Simon M.I."/>
            <person name="Miller J.H."/>
        </authorList>
    </citation>
    <scope>NUCLEOTIDE SEQUENCE [LARGE SCALE GENOMIC DNA]</scope>
    <source>
        <strain evidence="2">ATCC 51768 / DSM 7523 / JCM 9630 / CIP 104966 / NBRC 100827 / IM2</strain>
    </source>
</reference>
<dbReference type="Gene3D" id="3.40.50.300">
    <property type="entry name" value="P-loop containing nucleotide triphosphate hydrolases"/>
    <property type="match status" value="1"/>
</dbReference>
<dbReference type="InterPro" id="IPR027417">
    <property type="entry name" value="P-loop_NTPase"/>
</dbReference>
<dbReference type="HOGENOM" id="CLU_053641_0_0_2"/>
<dbReference type="eggNOG" id="arCOG00280">
    <property type="taxonomic scope" value="Archaea"/>
</dbReference>
<dbReference type="EnsemblBacteria" id="AAL64751">
    <property type="protein sequence ID" value="AAL64751"/>
    <property type="gene ID" value="PAE3204"/>
</dbReference>
<dbReference type="PANTHER" id="PTHR30121:SF6">
    <property type="entry name" value="SLR6007 PROTEIN"/>
    <property type="match status" value="1"/>
</dbReference>
<gene>
    <name evidence="1" type="ordered locus">PAE3204</name>
</gene>
<dbReference type="EMBL" id="AE009441">
    <property type="protein sequence ID" value="AAL64751.1"/>
    <property type="molecule type" value="Genomic_DNA"/>
</dbReference>
<organism evidence="1 2">
    <name type="scientific">Pyrobaculum aerophilum (strain ATCC 51768 / DSM 7523 / JCM 9630 / CIP 104966 / NBRC 100827 / IM2)</name>
    <dbReference type="NCBI Taxonomy" id="178306"/>
    <lineage>
        <taxon>Archaea</taxon>
        <taxon>Thermoproteota</taxon>
        <taxon>Thermoprotei</taxon>
        <taxon>Thermoproteales</taxon>
        <taxon>Thermoproteaceae</taxon>
        <taxon>Pyrobaculum</taxon>
    </lineage>
</organism>
<evidence type="ECO:0000313" key="2">
    <source>
        <dbReference type="Proteomes" id="UP000002439"/>
    </source>
</evidence>
<dbReference type="GeneID" id="1463933"/>
<name>Q8ZTL0_PYRAE</name>
<dbReference type="KEGG" id="pai:PAE3204"/>
<dbReference type="Proteomes" id="UP000002439">
    <property type="component" value="Chromosome"/>
</dbReference>
<proteinExistence type="predicted"/>
<dbReference type="InParanoid" id="Q8ZTL0"/>
<dbReference type="PATRIC" id="fig|178306.9.peg.2410"/>
<dbReference type="InterPro" id="IPR051162">
    <property type="entry name" value="T4SS_component"/>
</dbReference>
<dbReference type="PANTHER" id="PTHR30121">
    <property type="entry name" value="UNCHARACTERIZED PROTEIN YJGR-RELATED"/>
    <property type="match status" value="1"/>
</dbReference>
<keyword evidence="2" id="KW-1185">Reference proteome</keyword>